<accession>A0ABV6AYR1</accession>
<dbReference type="RefSeq" id="WP_380008542.1">
    <property type="nucleotide sequence ID" value="NZ_JBHLYR010000031.1"/>
</dbReference>
<evidence type="ECO:0000313" key="2">
    <source>
        <dbReference type="EMBL" id="MFB9992167.1"/>
    </source>
</evidence>
<reference evidence="2 3" key="1">
    <citation type="submission" date="2024-09" db="EMBL/GenBank/DDBJ databases">
        <authorList>
            <person name="Sun Q."/>
            <person name="Mori K."/>
        </authorList>
    </citation>
    <scope>NUCLEOTIDE SEQUENCE [LARGE SCALE GENOMIC DNA]</scope>
    <source>
        <strain evidence="2 3">JCM 13503</strain>
    </source>
</reference>
<keyword evidence="1" id="KW-0732">Signal</keyword>
<dbReference type="EMBL" id="JBHLYR010000031">
    <property type="protein sequence ID" value="MFB9992167.1"/>
    <property type="molecule type" value="Genomic_DNA"/>
</dbReference>
<dbReference type="SUPFAM" id="SSF51004">
    <property type="entry name" value="C-terminal (heme d1) domain of cytochrome cd1-nitrite reductase"/>
    <property type="match status" value="1"/>
</dbReference>
<comment type="caution">
    <text evidence="2">The sequence shown here is derived from an EMBL/GenBank/DDBJ whole genome shotgun (WGS) entry which is preliminary data.</text>
</comment>
<proteinExistence type="predicted"/>
<name>A0ABV6AYR1_9DEIO</name>
<dbReference type="InterPro" id="IPR011048">
    <property type="entry name" value="Haem_d1_sf"/>
</dbReference>
<dbReference type="PROSITE" id="PS51257">
    <property type="entry name" value="PROKAR_LIPOPROTEIN"/>
    <property type="match status" value="1"/>
</dbReference>
<feature type="signal peptide" evidence="1">
    <location>
        <begin position="1"/>
        <end position="27"/>
    </location>
</feature>
<gene>
    <name evidence="2" type="ORF">ACFFLM_09365</name>
</gene>
<dbReference type="Proteomes" id="UP001589733">
    <property type="component" value="Unassembled WGS sequence"/>
</dbReference>
<keyword evidence="3" id="KW-1185">Reference proteome</keyword>
<protein>
    <submittedName>
        <fullName evidence="2">Uncharacterized protein</fullName>
    </submittedName>
</protein>
<dbReference type="InterPro" id="IPR015943">
    <property type="entry name" value="WD40/YVTN_repeat-like_dom_sf"/>
</dbReference>
<evidence type="ECO:0000256" key="1">
    <source>
        <dbReference type="SAM" id="SignalP"/>
    </source>
</evidence>
<feature type="chain" id="PRO_5046712140" evidence="1">
    <location>
        <begin position="28"/>
        <end position="736"/>
    </location>
</feature>
<organism evidence="2 3">
    <name type="scientific">Deinococcus oregonensis</name>
    <dbReference type="NCBI Taxonomy" id="1805970"/>
    <lineage>
        <taxon>Bacteria</taxon>
        <taxon>Thermotogati</taxon>
        <taxon>Deinococcota</taxon>
        <taxon>Deinococci</taxon>
        <taxon>Deinococcales</taxon>
        <taxon>Deinococcaceae</taxon>
        <taxon>Deinococcus</taxon>
    </lineage>
</organism>
<evidence type="ECO:0000313" key="3">
    <source>
        <dbReference type="Proteomes" id="UP001589733"/>
    </source>
</evidence>
<dbReference type="Gene3D" id="2.130.10.10">
    <property type="entry name" value="YVTN repeat-like/Quinoprotein amine dehydrogenase"/>
    <property type="match status" value="1"/>
</dbReference>
<sequence length="736" mass="75541">MKMLTNLKLSGAMLGLTVLLTACPGNGDGGVTPPPVVLPGTVLDASRVQGTVPGWTFGAGELTFYLPKGKKYVDASPIQISTSGGVNSVLPVPTTLGSYLDNCKLAAGATGSDFQAEFAIPLAYAATNDFLGEITETTTAGLALERVYTPSAATLKGIAMCSDTTKLDLDFTVAAGWNALSSVRTVGGGVTTFTVRNVASDTRVQLALDKADEEVTVIFPSPLLPTLRPGQSATLSAVLLQTGGISGAVTLETDVPGVTITPGTLNLSPLSANSAGESGLAAASLQPQRLQTNLTFNVAGNAQSFDGTMNVIVKRGGVVVGTEPLRATIIGPTFGLGFDASQPRPVPLYANETANLAVVVSPSNGFNSPVALTLENAPVGISAVPTTGTSGTVNMPLTVGANVTPGVYPITVVGTSGNLVVKTTTDLKINPRRAQLGLGMVSSLALAANGDLWGVQSNSAGASLVQIRAEQVINRFPLGSGASADQVRIGPDGSIWARGTGGMYCLNGSSIQSFAVGGSMYGNTPSFGLDGSGGAWFMWFNGFNVPELRHLDPATGQTTTVATIKTANMSVPVINDGSGQLVVFVASDGTFVRVNTATGESAASADPLFFASSGMESLRSFALDRQGQIWAAIGGTGPRLVRLDLNSMTAAQTANIGNNPTISYNNVVVENNQTAWFANSSSLTRLDLVTGTQSITPSDSYGDDIHTLGLAPTSGAAYTYGFQSSQPSMEYLRLKN</sequence>